<reference evidence="2 3" key="1">
    <citation type="journal article" date="2016" name="Mol. Biol. Evol.">
        <title>Comparative Genomics of Early-Diverging Mushroom-Forming Fungi Provides Insights into the Origins of Lignocellulose Decay Capabilities.</title>
        <authorList>
            <person name="Nagy L.G."/>
            <person name="Riley R."/>
            <person name="Tritt A."/>
            <person name="Adam C."/>
            <person name="Daum C."/>
            <person name="Floudas D."/>
            <person name="Sun H."/>
            <person name="Yadav J.S."/>
            <person name="Pangilinan J."/>
            <person name="Larsson K.H."/>
            <person name="Matsuura K."/>
            <person name="Barry K."/>
            <person name="Labutti K."/>
            <person name="Kuo R."/>
            <person name="Ohm R.A."/>
            <person name="Bhattacharya S.S."/>
            <person name="Shirouzu T."/>
            <person name="Yoshinaga Y."/>
            <person name="Martin F.M."/>
            <person name="Grigoriev I.V."/>
            <person name="Hibbett D.S."/>
        </authorList>
    </citation>
    <scope>NUCLEOTIDE SEQUENCE [LARGE SCALE GENOMIC DNA]</scope>
    <source>
        <strain evidence="2 3">HHB10207 ss-3</strain>
    </source>
</reference>
<evidence type="ECO:0000313" key="2">
    <source>
        <dbReference type="EMBL" id="KZT33960.1"/>
    </source>
</evidence>
<evidence type="ECO:0008006" key="4">
    <source>
        <dbReference type="Google" id="ProtNLM"/>
    </source>
</evidence>
<evidence type="ECO:0000256" key="1">
    <source>
        <dbReference type="SAM" id="SignalP"/>
    </source>
</evidence>
<keyword evidence="3" id="KW-1185">Reference proteome</keyword>
<sequence length="143" mass="15510">MLFSLFTCVLASSMMASAYITSVASQTGHWAKVGYNYGLTWQTAPYIQNWDDYSIVLGWEFPGIPHQDPEFIGSIVSGSIDLPSIGESRTGGGSFSTQIFIDPTVFVISQPTAFTFTAAITSAIGAQHETLVRFLNTTITIEP</sequence>
<feature type="signal peptide" evidence="1">
    <location>
        <begin position="1"/>
        <end position="18"/>
    </location>
</feature>
<proteinExistence type="predicted"/>
<dbReference type="OrthoDB" id="2568025at2759"/>
<organism evidence="2 3">
    <name type="scientific">Sistotremastrum suecicum HHB10207 ss-3</name>
    <dbReference type="NCBI Taxonomy" id="1314776"/>
    <lineage>
        <taxon>Eukaryota</taxon>
        <taxon>Fungi</taxon>
        <taxon>Dikarya</taxon>
        <taxon>Basidiomycota</taxon>
        <taxon>Agaricomycotina</taxon>
        <taxon>Agaricomycetes</taxon>
        <taxon>Sistotremastrales</taxon>
        <taxon>Sistotremastraceae</taxon>
        <taxon>Sistotremastrum</taxon>
    </lineage>
</organism>
<name>A0A165Z5M8_9AGAM</name>
<evidence type="ECO:0000313" key="3">
    <source>
        <dbReference type="Proteomes" id="UP000076798"/>
    </source>
</evidence>
<keyword evidence="1" id="KW-0732">Signal</keyword>
<dbReference type="InterPro" id="IPR045469">
    <property type="entry name" value="Nis1"/>
</dbReference>
<dbReference type="AlphaFoldDB" id="A0A165Z5M8"/>
<gene>
    <name evidence="2" type="ORF">SISSUDRAFT_1132216</name>
</gene>
<dbReference type="EMBL" id="KV428208">
    <property type="protein sequence ID" value="KZT33960.1"/>
    <property type="molecule type" value="Genomic_DNA"/>
</dbReference>
<accession>A0A165Z5M8</accession>
<dbReference type="Proteomes" id="UP000076798">
    <property type="component" value="Unassembled WGS sequence"/>
</dbReference>
<dbReference type="Pfam" id="PF19271">
    <property type="entry name" value="Nis1"/>
    <property type="match status" value="1"/>
</dbReference>
<feature type="chain" id="PRO_5007869869" description="Concanavalin A-like lectin/glucanase" evidence="1">
    <location>
        <begin position="19"/>
        <end position="143"/>
    </location>
</feature>
<protein>
    <recommendedName>
        <fullName evidence="4">Concanavalin A-like lectin/glucanase</fullName>
    </recommendedName>
</protein>